<dbReference type="EMBL" id="JAADJG010000023">
    <property type="protein sequence ID" value="KAF4457429.1"/>
    <property type="molecule type" value="Genomic_DNA"/>
</dbReference>
<accession>A0A8H4KXF2</accession>
<name>A0A8H4KXF2_9HYPO</name>
<proteinExistence type="inferred from homology"/>
<reference evidence="5" key="1">
    <citation type="submission" date="2020-01" db="EMBL/GenBank/DDBJ databases">
        <title>Identification and distribution of gene clusters putatively required for synthesis of sphingolipid metabolism inhibitors in phylogenetically diverse species of the filamentous fungus Fusarium.</title>
        <authorList>
            <person name="Kim H.-S."/>
            <person name="Busman M."/>
            <person name="Brown D.W."/>
            <person name="Divon H."/>
            <person name="Uhlig S."/>
            <person name="Proctor R.H."/>
        </authorList>
    </citation>
    <scope>NUCLEOTIDE SEQUENCE</scope>
    <source>
        <strain evidence="5">NRRL 53441</strain>
    </source>
</reference>
<dbReference type="Proteomes" id="UP000605986">
    <property type="component" value="Unassembled WGS sequence"/>
</dbReference>
<comment type="catalytic activity">
    <reaction evidence="2">
        <text>a diacylglycerol + H2O = a monoacylglycerol + a fatty acid + H(+)</text>
        <dbReference type="Rhea" id="RHEA:32731"/>
        <dbReference type="ChEBI" id="CHEBI:15377"/>
        <dbReference type="ChEBI" id="CHEBI:15378"/>
        <dbReference type="ChEBI" id="CHEBI:17408"/>
        <dbReference type="ChEBI" id="CHEBI:18035"/>
        <dbReference type="ChEBI" id="CHEBI:28868"/>
    </reaction>
</comment>
<feature type="domain" description="Fungal lipase-type" evidence="4">
    <location>
        <begin position="153"/>
        <end position="278"/>
    </location>
</feature>
<dbReference type="SUPFAM" id="SSF53474">
    <property type="entry name" value="alpha/beta-Hydrolases"/>
    <property type="match status" value="1"/>
</dbReference>
<dbReference type="AlphaFoldDB" id="A0A8H4KXF2"/>
<dbReference type="CDD" id="cd00741">
    <property type="entry name" value="Lipase"/>
    <property type="match status" value="1"/>
</dbReference>
<dbReference type="InterPro" id="IPR029058">
    <property type="entry name" value="AB_hydrolase_fold"/>
</dbReference>
<sequence length="351" mass="39239">MDTLPPPTTLEEARMQIRISHLEQLSHANLTLTPPTVEDDSTALPRCTDLKENLITWSRAHLDSIQKAIAHGALSGKNEVNWDYCFLAFLESMTVYLRKWDKLYEAVQTFKEAKVGNGKLSDNEMQVVHDLYEDSESDIKEIAGIWGMDFMQICGVYNGMFGTFNDGDPLTPFQRVLGALQKFVPTLKGEDKSDATFHITGHSLGGSYSSFCFAQCMMQNAGGGLPPGTQLGDLYNFGSPRVGQQAWSEAFYSNLSGKFQGGAWRIVNDKDIVPQVPSLLKFKKTGPFYHIDNGITIFPNDKPAPIPTERDGPGNKDIGINKEIFMLKLAAQPYHFPRSYYESMAYALRNR</sequence>
<dbReference type="OrthoDB" id="426718at2759"/>
<comment type="caution">
    <text evidence="5">The sequence shown here is derived from an EMBL/GenBank/DDBJ whole genome shotgun (WGS) entry which is preliminary data.</text>
</comment>
<organism evidence="5 6">
    <name type="scientific">Fusarium austroafricanum</name>
    <dbReference type="NCBI Taxonomy" id="2364996"/>
    <lineage>
        <taxon>Eukaryota</taxon>
        <taxon>Fungi</taxon>
        <taxon>Dikarya</taxon>
        <taxon>Ascomycota</taxon>
        <taxon>Pezizomycotina</taxon>
        <taxon>Sordariomycetes</taxon>
        <taxon>Hypocreomycetidae</taxon>
        <taxon>Hypocreales</taxon>
        <taxon>Nectriaceae</taxon>
        <taxon>Fusarium</taxon>
        <taxon>Fusarium concolor species complex</taxon>
    </lineage>
</organism>
<dbReference type="Gene3D" id="3.40.50.1820">
    <property type="entry name" value="alpha/beta hydrolase"/>
    <property type="match status" value="1"/>
</dbReference>
<dbReference type="InterPro" id="IPR002921">
    <property type="entry name" value="Fungal_lipase-type"/>
</dbReference>
<gene>
    <name evidence="5" type="ORF">F53441_646</name>
</gene>
<evidence type="ECO:0000259" key="4">
    <source>
        <dbReference type="Pfam" id="PF01764"/>
    </source>
</evidence>
<protein>
    <submittedName>
        <fullName evidence="5">Lipase class 3</fullName>
    </submittedName>
</protein>
<dbReference type="PANTHER" id="PTHR45856">
    <property type="entry name" value="ALPHA/BETA-HYDROLASES SUPERFAMILY PROTEIN"/>
    <property type="match status" value="1"/>
</dbReference>
<dbReference type="InterPro" id="IPR051218">
    <property type="entry name" value="Sec_MonoDiacylglyc_Lipase"/>
</dbReference>
<evidence type="ECO:0000313" key="6">
    <source>
        <dbReference type="Proteomes" id="UP000605986"/>
    </source>
</evidence>
<evidence type="ECO:0000256" key="1">
    <source>
        <dbReference type="ARBA" id="ARBA00043996"/>
    </source>
</evidence>
<dbReference type="PANTHER" id="PTHR45856:SF24">
    <property type="entry name" value="FUNGAL LIPASE-LIKE DOMAIN-CONTAINING PROTEIN"/>
    <property type="match status" value="1"/>
</dbReference>
<keyword evidence="6" id="KW-1185">Reference proteome</keyword>
<comment type="similarity">
    <text evidence="1">Belongs to the AB hydrolase superfamily. Lipase family. Class 3 subfamily.</text>
</comment>
<comment type="catalytic activity">
    <reaction evidence="3">
        <text>a monoacylglycerol + H2O = glycerol + a fatty acid + H(+)</text>
        <dbReference type="Rhea" id="RHEA:15245"/>
        <dbReference type="ChEBI" id="CHEBI:15377"/>
        <dbReference type="ChEBI" id="CHEBI:15378"/>
        <dbReference type="ChEBI" id="CHEBI:17408"/>
        <dbReference type="ChEBI" id="CHEBI:17754"/>
        <dbReference type="ChEBI" id="CHEBI:28868"/>
    </reaction>
</comment>
<evidence type="ECO:0000256" key="2">
    <source>
        <dbReference type="ARBA" id="ARBA00047591"/>
    </source>
</evidence>
<dbReference type="Pfam" id="PF01764">
    <property type="entry name" value="Lipase_3"/>
    <property type="match status" value="1"/>
</dbReference>
<evidence type="ECO:0000256" key="3">
    <source>
        <dbReference type="ARBA" id="ARBA00048461"/>
    </source>
</evidence>
<dbReference type="GO" id="GO:0006629">
    <property type="term" value="P:lipid metabolic process"/>
    <property type="evidence" value="ECO:0007669"/>
    <property type="project" value="InterPro"/>
</dbReference>
<evidence type="ECO:0000313" key="5">
    <source>
        <dbReference type="EMBL" id="KAF4457429.1"/>
    </source>
</evidence>